<keyword evidence="13" id="KW-1185">Reference proteome</keyword>
<dbReference type="PANTHER" id="PTHR12154:SF4">
    <property type="entry name" value="UDP-N-ACETYLGLUCOSAMINE TRANSFERASE SUBUNIT ALG14 HOMOLOG"/>
    <property type="match status" value="1"/>
</dbReference>
<evidence type="ECO:0000256" key="10">
    <source>
        <dbReference type="ARBA" id="ARBA00032062"/>
    </source>
</evidence>
<dbReference type="InterPro" id="IPR013969">
    <property type="entry name" value="Oligosacch_biosynth_Alg14"/>
</dbReference>
<evidence type="ECO:0000256" key="9">
    <source>
        <dbReference type="ARBA" id="ARBA00023136"/>
    </source>
</evidence>
<gene>
    <name evidence="11" type="primary">ALG14</name>
    <name evidence="12" type="ORF">FIBSPDRAFT_971669</name>
</gene>
<name>A0A166XBL3_9AGAM</name>
<evidence type="ECO:0000256" key="5">
    <source>
        <dbReference type="ARBA" id="ARBA00017467"/>
    </source>
</evidence>
<comment type="subcellular location">
    <subcellularLocation>
        <location evidence="1 11">Endoplasmic reticulum membrane</location>
        <topology evidence="1 11">Single-pass membrane protein</topology>
    </subcellularLocation>
    <subcellularLocation>
        <location evidence="2">Nucleus membrane</location>
        <topology evidence="2">Single-pass membrane protein</topology>
    </subcellularLocation>
</comment>
<dbReference type="STRING" id="436010.A0A166XBL3"/>
<keyword evidence="7 11" id="KW-0256">Endoplasmic reticulum</keyword>
<dbReference type="EMBL" id="KV417480">
    <property type="protein sequence ID" value="KZP34617.1"/>
    <property type="molecule type" value="Genomic_DNA"/>
</dbReference>
<evidence type="ECO:0000313" key="12">
    <source>
        <dbReference type="EMBL" id="KZP34617.1"/>
    </source>
</evidence>
<dbReference type="OrthoDB" id="17098at2759"/>
<evidence type="ECO:0000256" key="4">
    <source>
        <dbReference type="ARBA" id="ARBA00011335"/>
    </source>
</evidence>
<comment type="subunit">
    <text evidence="4 11">Heterodimer with ALG13 to form a functional enzyme.</text>
</comment>
<dbReference type="GO" id="GO:0031965">
    <property type="term" value="C:nuclear membrane"/>
    <property type="evidence" value="ECO:0007669"/>
    <property type="project" value="UniProtKB-SubCell"/>
</dbReference>
<organism evidence="12 13">
    <name type="scientific">Athelia psychrophila</name>
    <dbReference type="NCBI Taxonomy" id="1759441"/>
    <lineage>
        <taxon>Eukaryota</taxon>
        <taxon>Fungi</taxon>
        <taxon>Dikarya</taxon>
        <taxon>Basidiomycota</taxon>
        <taxon>Agaricomycotina</taxon>
        <taxon>Agaricomycetes</taxon>
        <taxon>Agaricomycetidae</taxon>
        <taxon>Atheliales</taxon>
        <taxon>Atheliaceae</taxon>
        <taxon>Athelia</taxon>
    </lineage>
</organism>
<evidence type="ECO:0000256" key="1">
    <source>
        <dbReference type="ARBA" id="ARBA00004389"/>
    </source>
</evidence>
<comment type="function">
    <text evidence="11">Involved in protein N-glycosylation. Essential for the second step of the dolichol-linked oligosaccharide pathway. Anchors the catalytic subunit ALG13 to the ER.</text>
</comment>
<evidence type="ECO:0000256" key="8">
    <source>
        <dbReference type="ARBA" id="ARBA00022989"/>
    </source>
</evidence>
<dbReference type="Pfam" id="PF08660">
    <property type="entry name" value="Alg14"/>
    <property type="match status" value="1"/>
</dbReference>
<dbReference type="AlphaFoldDB" id="A0A166XBL3"/>
<evidence type="ECO:0000256" key="7">
    <source>
        <dbReference type="ARBA" id="ARBA00022824"/>
    </source>
</evidence>
<dbReference type="GO" id="GO:0004577">
    <property type="term" value="F:N-acetylglucosaminyldiphosphodolichol N-acetylglucosaminyltransferase activity"/>
    <property type="evidence" value="ECO:0007669"/>
    <property type="project" value="TreeGrafter"/>
</dbReference>
<keyword evidence="6" id="KW-0812">Transmembrane</keyword>
<evidence type="ECO:0000313" key="13">
    <source>
        <dbReference type="Proteomes" id="UP000076532"/>
    </source>
</evidence>
<keyword evidence="9" id="KW-0472">Membrane</keyword>
<dbReference type="Proteomes" id="UP000076532">
    <property type="component" value="Unassembled WGS sequence"/>
</dbReference>
<proteinExistence type="inferred from homology"/>
<sequence>MIRQVISALLAVTIALTLRVHFVLPRHVRPLRKKGDKCTIAIFLGSGLLTNSSEGNCGHTSEALTLVSALDFSRYVHRIYVIAAGDTLSAQKAMALEKHKARPTNESESAEEPSYTLITIPRARRVHQTILTTPYTALYSLIACLYHTTIKPRLSGRRTFADALLLNGPGTCFILAVSTYVNRILGLPSPTLIYVESFARVRSLSLSGKLLRPLVDRFVVQWPNLMEVGAEYHGWLV</sequence>
<keyword evidence="8" id="KW-1133">Transmembrane helix</keyword>
<evidence type="ECO:0000256" key="2">
    <source>
        <dbReference type="ARBA" id="ARBA00004590"/>
    </source>
</evidence>
<dbReference type="GO" id="GO:0043541">
    <property type="term" value="C:UDP-N-acetylglucosamine transferase complex"/>
    <property type="evidence" value="ECO:0007669"/>
    <property type="project" value="TreeGrafter"/>
</dbReference>
<evidence type="ECO:0000256" key="11">
    <source>
        <dbReference type="RuleBase" id="RU362127"/>
    </source>
</evidence>
<reference evidence="12 13" key="1">
    <citation type="journal article" date="2016" name="Mol. Biol. Evol.">
        <title>Comparative Genomics of Early-Diverging Mushroom-Forming Fungi Provides Insights into the Origins of Lignocellulose Decay Capabilities.</title>
        <authorList>
            <person name="Nagy L.G."/>
            <person name="Riley R."/>
            <person name="Tritt A."/>
            <person name="Adam C."/>
            <person name="Daum C."/>
            <person name="Floudas D."/>
            <person name="Sun H."/>
            <person name="Yadav J.S."/>
            <person name="Pangilinan J."/>
            <person name="Larsson K.H."/>
            <person name="Matsuura K."/>
            <person name="Barry K."/>
            <person name="Labutti K."/>
            <person name="Kuo R."/>
            <person name="Ohm R.A."/>
            <person name="Bhattacharya S.S."/>
            <person name="Shirouzu T."/>
            <person name="Yoshinaga Y."/>
            <person name="Martin F.M."/>
            <person name="Grigoriev I.V."/>
            <person name="Hibbett D.S."/>
        </authorList>
    </citation>
    <scope>NUCLEOTIDE SEQUENCE [LARGE SCALE GENOMIC DNA]</scope>
    <source>
        <strain evidence="12 13">CBS 109695</strain>
    </source>
</reference>
<dbReference type="PANTHER" id="PTHR12154">
    <property type="entry name" value="GLYCOSYL TRANSFERASE-RELATED"/>
    <property type="match status" value="1"/>
</dbReference>
<evidence type="ECO:0000256" key="3">
    <source>
        <dbReference type="ARBA" id="ARBA00009731"/>
    </source>
</evidence>
<accession>A0A166XBL3</accession>
<comment type="similarity">
    <text evidence="3 11">Belongs to the ALG14 family.</text>
</comment>
<dbReference type="GO" id="GO:0006488">
    <property type="term" value="P:dolichol-linked oligosaccharide biosynthetic process"/>
    <property type="evidence" value="ECO:0007669"/>
    <property type="project" value="InterPro"/>
</dbReference>
<dbReference type="Gene3D" id="3.40.50.2000">
    <property type="entry name" value="Glycogen Phosphorylase B"/>
    <property type="match status" value="1"/>
</dbReference>
<evidence type="ECO:0000256" key="6">
    <source>
        <dbReference type="ARBA" id="ARBA00022692"/>
    </source>
</evidence>
<protein>
    <recommendedName>
        <fullName evidence="5 11">UDP-N-acetylglucosamine transferase subunit ALG14</fullName>
    </recommendedName>
    <alternativeName>
        <fullName evidence="10 11">Asparagine-linked glycosylation protein 14</fullName>
    </alternativeName>
</protein>